<dbReference type="InterPro" id="IPR023393">
    <property type="entry name" value="START-like_dom_sf"/>
</dbReference>
<evidence type="ECO:0000313" key="2">
    <source>
        <dbReference type="Proteomes" id="UP000223968"/>
    </source>
</evidence>
<keyword evidence="2" id="KW-1185">Reference proteome</keyword>
<comment type="caution">
    <text evidence="1">The sequence shown here is derived from an EMBL/GenBank/DDBJ whole genome shotgun (WGS) entry which is preliminary data.</text>
</comment>
<accession>A0A2B7YAD2</accession>
<name>A0A2B7YAD2_9EURO</name>
<dbReference type="OrthoDB" id="509124at2759"/>
<dbReference type="PANTHER" id="PTHR36166:SF1">
    <property type="entry name" value="SRPBCC DOMAIN-CONTAINING PROTEIN"/>
    <property type="match status" value="1"/>
</dbReference>
<dbReference type="AlphaFoldDB" id="A0A2B7YAD2"/>
<dbReference type="CDD" id="cd07822">
    <property type="entry name" value="SRPBCC_4"/>
    <property type="match status" value="1"/>
</dbReference>
<proteinExistence type="predicted"/>
<dbReference type="SUPFAM" id="SSF55961">
    <property type="entry name" value="Bet v1-like"/>
    <property type="match status" value="1"/>
</dbReference>
<evidence type="ECO:0000313" key="1">
    <source>
        <dbReference type="EMBL" id="PGH17878.1"/>
    </source>
</evidence>
<dbReference type="STRING" id="1447875.A0A2B7YAD2"/>
<organism evidence="1 2">
    <name type="scientific">Helicocarpus griseus UAMH5409</name>
    <dbReference type="NCBI Taxonomy" id="1447875"/>
    <lineage>
        <taxon>Eukaryota</taxon>
        <taxon>Fungi</taxon>
        <taxon>Dikarya</taxon>
        <taxon>Ascomycota</taxon>
        <taxon>Pezizomycotina</taxon>
        <taxon>Eurotiomycetes</taxon>
        <taxon>Eurotiomycetidae</taxon>
        <taxon>Onygenales</taxon>
        <taxon>Ajellomycetaceae</taxon>
        <taxon>Helicocarpus</taxon>
    </lineage>
</organism>
<sequence length="159" mass="17619">MIHTEIQIDAPPSVVRTAYHDLLLTGYTLDFAAIPTYHTAFLKKIVPQNTDRKGTPEPGDNLSCTVNTMTFSPVVEVNSPTEFAWRGTLGSTVIFTGVHSFKFLAVGDSAEKTRFVHSEDFGGAFSVVFGLIGQKNTKMGFEKFNEDFKRHVENKNRGS</sequence>
<reference evidence="1 2" key="1">
    <citation type="submission" date="2017-10" db="EMBL/GenBank/DDBJ databases">
        <title>Comparative genomics in systemic dimorphic fungi from Ajellomycetaceae.</title>
        <authorList>
            <person name="Munoz J.F."/>
            <person name="Mcewen J.G."/>
            <person name="Clay O.K."/>
            <person name="Cuomo C.A."/>
        </authorList>
    </citation>
    <scope>NUCLEOTIDE SEQUENCE [LARGE SCALE GENOMIC DNA]</scope>
    <source>
        <strain evidence="1 2">UAMH5409</strain>
    </source>
</reference>
<gene>
    <name evidence="1" type="ORF">AJ79_00777</name>
</gene>
<dbReference type="PANTHER" id="PTHR36166">
    <property type="entry name" value="CHROMOSOME 9, WHOLE GENOME SHOTGUN SEQUENCE"/>
    <property type="match status" value="1"/>
</dbReference>
<dbReference type="Gene3D" id="3.30.530.20">
    <property type="match status" value="1"/>
</dbReference>
<dbReference type="EMBL" id="PDNB01000007">
    <property type="protein sequence ID" value="PGH17878.1"/>
    <property type="molecule type" value="Genomic_DNA"/>
</dbReference>
<protein>
    <submittedName>
        <fullName evidence="1">Uncharacterized protein</fullName>
    </submittedName>
</protein>
<dbReference type="Proteomes" id="UP000223968">
    <property type="component" value="Unassembled WGS sequence"/>
</dbReference>